<evidence type="ECO:0000313" key="4">
    <source>
        <dbReference type="EMBL" id="NEA15565.1"/>
    </source>
</evidence>
<feature type="domain" description="Nephrocystin 3-like N-terminal" evidence="3">
    <location>
        <begin position="145"/>
        <end position="256"/>
    </location>
</feature>
<feature type="compositionally biased region" description="Polar residues" evidence="2">
    <location>
        <begin position="804"/>
        <end position="813"/>
    </location>
</feature>
<evidence type="ECO:0000313" key="5">
    <source>
        <dbReference type="Proteomes" id="UP000471293"/>
    </source>
</evidence>
<reference evidence="4 5" key="1">
    <citation type="submission" date="2020-01" db="EMBL/GenBank/DDBJ databases">
        <title>Insect and environment-associated Actinomycetes.</title>
        <authorList>
            <person name="Currrie C."/>
            <person name="Chevrette M."/>
            <person name="Carlson C."/>
            <person name="Stubbendieck R."/>
            <person name="Wendt-Pienkowski E."/>
        </authorList>
    </citation>
    <scope>NUCLEOTIDE SEQUENCE [LARGE SCALE GENOMIC DNA]</scope>
    <source>
        <strain evidence="4 5">SID11342</strain>
    </source>
</reference>
<feature type="compositionally biased region" description="Basic and acidic residues" evidence="2">
    <location>
        <begin position="821"/>
        <end position="830"/>
    </location>
</feature>
<dbReference type="Proteomes" id="UP000471293">
    <property type="component" value="Unassembled WGS sequence"/>
</dbReference>
<evidence type="ECO:0000256" key="1">
    <source>
        <dbReference type="ARBA" id="ARBA00022737"/>
    </source>
</evidence>
<accession>A0A6N9U3Y3</accession>
<dbReference type="Pfam" id="PF24883">
    <property type="entry name" value="NPHP3_N"/>
    <property type="match status" value="1"/>
</dbReference>
<dbReference type="InterPro" id="IPR027417">
    <property type="entry name" value="P-loop_NTPase"/>
</dbReference>
<dbReference type="Gene3D" id="3.40.50.300">
    <property type="entry name" value="P-loop containing nucleotide triphosphate hydrolases"/>
    <property type="match status" value="1"/>
</dbReference>
<feature type="region of interest" description="Disordered" evidence="2">
    <location>
        <begin position="804"/>
        <end position="831"/>
    </location>
</feature>
<gene>
    <name evidence="4" type="ORF">G3I29_08460</name>
</gene>
<evidence type="ECO:0000256" key="2">
    <source>
        <dbReference type="SAM" id="MobiDB-lite"/>
    </source>
</evidence>
<sequence>MEQPGREACVEFGRMLRELWARAEAVSGETGFTARVAAAGTDVGVQTIRNWHRGRTAPLRTNTEDVRRLVVSLRQAAGESGGFDEEWARALEAAQQEAEGRRGASAQRRETALFMRRLGAEKYLEKPLDGRATELRTVDAFLSSNDASPLYLWCQGPPMAGKAALLGRVAQHVRATKKFDVVGYFVSEADGWDRDTHFRSAMAGQLAHLLSVNGEKAPATTGTVPPAGLQKLYRLAAQHSARRGRRLVVVVDGLHEDAAWRGGVPEGRRPRASIASLLPDAACSVPLGPRRRYGKRAIRVIVTSRPAAAPPADVPAEHPLRGGDSVLRMSLSPYAAQDGGPDSADGLGRLRGSEPGRTVLGLLAVAGAGLGARDLAELTDAGPVEIEGLLERAWGRGLVPDGTGSGAFVFADEALRHAVWDESGPGLRAGYSRRLHAWAESWHTGERSGPLPHYLLSHYPHQLCEGERLERVVLDPHRQLRMVEAGRLDEALAQLDLLPQAEGGDLGGGARAALSRSVLTGRARPVPMEFPALFALAGDANRSRELALSAPGVAAKALRLANVALALTGAEAGEAAREAAAWAARATAAVGSVAESDPLLEELARVGHTFLAKGQAEAGRAILRAVVPCEAVGWAGRVKAARALGPERADWLAGVARYASSLAEGGFAEQAEALEIWTQLGRYDPAFRDLVEAFCAELSPASDLTHVDLVALGVTALSWGRRRDKGRTLIREAEQALRRAFTDPGVLSPADRAHLDLELSTTLVRVVQALYDVDLIGCAEKLLDAVPVELCRDVLDEDVTAQARTVTSRSTGRQAEEEAEAERTKEKSGNDEFADIQAALKTHPVHGRQLLTEAFARWEGHASRVGAHGWGLPLAGALASIGHAEDAVRLAVRSSDPADRAGTLAVVSMGCAAGGRLAEALRYAQEAAESATDVPDPAVRGLVAQAFAHTGATEPAESWAGREDLRGMRREQVLRSRAAVAVGLAPYDPEAAARIVGEQLVGVDRMAQIWGRDRHLTRIAGLLLALPDPRRPGPALSTALRSLCARVEEDIRGRDPQAVLVHGLLEAARSAHGTDLEVPELGGKLVQWERYMEATPLPHGVFPFAELAVLHAFRGDVRAAREAAGRAGTPGRRAAALAAVATYLAGVPVTVPAADGWAAQDTSVLGFLSLAYALGADATRDEREARRLVREVLAGEHWRYALPLLPRLALETLSPLAESALVHTLGTIDTAAEGARDGR</sequence>
<organism evidence="4 5">
    <name type="scientific">Streptomyces halstedii</name>
    <dbReference type="NCBI Taxonomy" id="1944"/>
    <lineage>
        <taxon>Bacteria</taxon>
        <taxon>Bacillati</taxon>
        <taxon>Actinomycetota</taxon>
        <taxon>Actinomycetes</taxon>
        <taxon>Kitasatosporales</taxon>
        <taxon>Streptomycetaceae</taxon>
        <taxon>Streptomyces</taxon>
    </lineage>
</organism>
<dbReference type="AlphaFoldDB" id="A0A6N9U3Y3"/>
<keyword evidence="1" id="KW-0677">Repeat</keyword>
<name>A0A6N9U3Y3_STRHA</name>
<proteinExistence type="predicted"/>
<protein>
    <recommendedName>
        <fullName evidence="3">Nephrocystin 3-like N-terminal domain-containing protein</fullName>
    </recommendedName>
</protein>
<dbReference type="InterPro" id="IPR056884">
    <property type="entry name" value="NPHP3-like_N"/>
</dbReference>
<comment type="caution">
    <text evidence="4">The sequence shown here is derived from an EMBL/GenBank/DDBJ whole genome shotgun (WGS) entry which is preliminary data.</text>
</comment>
<evidence type="ECO:0000259" key="3">
    <source>
        <dbReference type="Pfam" id="PF24883"/>
    </source>
</evidence>
<dbReference type="EMBL" id="JAAGLQ010000171">
    <property type="protein sequence ID" value="NEA15565.1"/>
    <property type="molecule type" value="Genomic_DNA"/>
</dbReference>